<reference evidence="1 2" key="1">
    <citation type="journal article" date="2011" name="Stand. Genomic Sci.">
        <title>Complete genome sequence of Thermomonospora curvata type strain (B9).</title>
        <authorList>
            <person name="Chertkov O."/>
            <person name="Sikorski J."/>
            <person name="Nolan M."/>
            <person name="Lapidus A."/>
            <person name="Lucas S."/>
            <person name="Del Rio T.G."/>
            <person name="Tice H."/>
            <person name="Cheng J.F."/>
            <person name="Goodwin L."/>
            <person name="Pitluck S."/>
            <person name="Liolios K."/>
            <person name="Ivanova N."/>
            <person name="Mavromatis K."/>
            <person name="Mikhailova N."/>
            <person name="Ovchinnikova G."/>
            <person name="Pati A."/>
            <person name="Chen A."/>
            <person name="Palaniappan K."/>
            <person name="Djao O.D."/>
            <person name="Land M."/>
            <person name="Hauser L."/>
            <person name="Chang Y.J."/>
            <person name="Jeffries C.D."/>
            <person name="Brettin T."/>
            <person name="Han C."/>
            <person name="Detter J.C."/>
            <person name="Rohde M."/>
            <person name="Goker M."/>
            <person name="Woyke T."/>
            <person name="Bristow J."/>
            <person name="Eisen J.A."/>
            <person name="Markowitz V."/>
            <person name="Hugenholtz P."/>
            <person name="Klenk H.P."/>
            <person name="Kyrpides N.C."/>
        </authorList>
    </citation>
    <scope>NUCLEOTIDE SEQUENCE [LARGE SCALE GENOMIC DNA]</scope>
    <source>
        <strain evidence="2">ATCC 19995 / DSM 43183 / JCM 3096 / KCTC 9072 / NBRC 15933 / NCIMB 10081 / Henssen B9</strain>
    </source>
</reference>
<protein>
    <submittedName>
        <fullName evidence="1">Uncharacterized protein</fullName>
    </submittedName>
</protein>
<dbReference type="HOGENOM" id="CLU_731449_0_0_11"/>
<dbReference type="AlphaFoldDB" id="D1A887"/>
<gene>
    <name evidence="1" type="ordered locus">Tcur_4885</name>
</gene>
<keyword evidence="2" id="KW-1185">Reference proteome</keyword>
<accession>D1A887</accession>
<dbReference type="Proteomes" id="UP000001918">
    <property type="component" value="Chromosome"/>
</dbReference>
<evidence type="ECO:0000313" key="1">
    <source>
        <dbReference type="EMBL" id="ACZ00402.1"/>
    </source>
</evidence>
<dbReference type="KEGG" id="tcu:Tcur_4885"/>
<dbReference type="OrthoDB" id="3447927at2"/>
<sequence>MVASRQVKEEFYIRRVFDDNVPIFIEATEYARKQSPYPLSSKKALKATCGVRTDNGVVAFSLRTYTARQAEKEVENVTSTVEGRRVSRNVLHPRMPRRTLHELITTAHVLSEVLGDEVIVEHDGRLHVLKLIRTGEEADLRLTGLLTETEDGYVRSEAFDAVFTLPVARVHLRIFLRSPIRDRILAYAFNGYLDRKPGRPETVVRATAMALNSLIGLATFRMLSGLDRVRVPPAPLGGEIRPRTPEERVIFRVPVLLFSDEGVPAARGHVGAEIDLDRVDPVTGDLIVHITEGEELEWNPALAGTAKFQDYGRVLAETISAMVNSALGTERVHDLAYDIMLSSLSPEALPALRAAVSGLPGLAAKPSRAEVRLAQPTP</sequence>
<name>D1A887_THECD</name>
<dbReference type="RefSeq" id="WP_012855183.1">
    <property type="nucleotide sequence ID" value="NC_013510.1"/>
</dbReference>
<proteinExistence type="predicted"/>
<organism evidence="1 2">
    <name type="scientific">Thermomonospora curvata (strain ATCC 19995 / DSM 43183 / JCM 3096 / KCTC 9072 / NBRC 15933 / NCIMB 10081 / Henssen B9)</name>
    <dbReference type="NCBI Taxonomy" id="471852"/>
    <lineage>
        <taxon>Bacteria</taxon>
        <taxon>Bacillati</taxon>
        <taxon>Actinomycetota</taxon>
        <taxon>Actinomycetes</taxon>
        <taxon>Streptosporangiales</taxon>
        <taxon>Thermomonosporaceae</taxon>
        <taxon>Thermomonospora</taxon>
    </lineage>
</organism>
<evidence type="ECO:0000313" key="2">
    <source>
        <dbReference type="Proteomes" id="UP000001918"/>
    </source>
</evidence>
<dbReference type="EMBL" id="CP001738">
    <property type="protein sequence ID" value="ACZ00402.1"/>
    <property type="molecule type" value="Genomic_DNA"/>
</dbReference>
<dbReference type="STRING" id="471852.Tcur_4885"/>